<evidence type="ECO:0000313" key="2">
    <source>
        <dbReference type="EMBL" id="MBW0570251.1"/>
    </source>
</evidence>
<evidence type="ECO:0000313" key="3">
    <source>
        <dbReference type="Proteomes" id="UP000765509"/>
    </source>
</evidence>
<dbReference type="Proteomes" id="UP000765509">
    <property type="component" value="Unassembled WGS sequence"/>
</dbReference>
<sequence>MEPNQPNPPQQDSPVRSLPHQQTPWEPTPGLSGTQWLEDLFRSKQPEFHLLSSFDSSELTVPPFVEPSQMDEPPIPGPSPSSEPHEDVQTCEHEPEVAPTQSMEEPFGKFQLSFFYYSQIFLTFSSTISSLSHSTPLCHHQQQYARRIPPSPTPPPSPCVPSQCPQEPQCQAPLIPMMMLARNLLTYDQP</sequence>
<feature type="region of interest" description="Disordered" evidence="1">
    <location>
        <begin position="1"/>
        <end position="34"/>
    </location>
</feature>
<reference evidence="2" key="1">
    <citation type="submission" date="2021-03" db="EMBL/GenBank/DDBJ databases">
        <title>Draft genome sequence of rust myrtle Austropuccinia psidii MF-1, a brazilian biotype.</title>
        <authorList>
            <person name="Quecine M.C."/>
            <person name="Pachon D.M.R."/>
            <person name="Bonatelli M.L."/>
            <person name="Correr F.H."/>
            <person name="Franceschini L.M."/>
            <person name="Leite T.F."/>
            <person name="Margarido G.R.A."/>
            <person name="Almeida C.A."/>
            <person name="Ferrarezi J.A."/>
            <person name="Labate C.A."/>
        </authorList>
    </citation>
    <scope>NUCLEOTIDE SEQUENCE</scope>
    <source>
        <strain evidence="2">MF-1</strain>
    </source>
</reference>
<feature type="region of interest" description="Disordered" evidence="1">
    <location>
        <begin position="59"/>
        <end position="102"/>
    </location>
</feature>
<feature type="compositionally biased region" description="Pro residues" evidence="1">
    <location>
        <begin position="1"/>
        <end position="11"/>
    </location>
</feature>
<gene>
    <name evidence="2" type="ORF">O181_109966</name>
</gene>
<dbReference type="AlphaFoldDB" id="A0A9Q3JY92"/>
<proteinExistence type="predicted"/>
<feature type="compositionally biased region" description="Basic and acidic residues" evidence="1">
    <location>
        <begin position="83"/>
        <end position="96"/>
    </location>
</feature>
<protein>
    <submittedName>
        <fullName evidence="2">Uncharacterized protein</fullName>
    </submittedName>
</protein>
<organism evidence="2 3">
    <name type="scientific">Austropuccinia psidii MF-1</name>
    <dbReference type="NCBI Taxonomy" id="1389203"/>
    <lineage>
        <taxon>Eukaryota</taxon>
        <taxon>Fungi</taxon>
        <taxon>Dikarya</taxon>
        <taxon>Basidiomycota</taxon>
        <taxon>Pucciniomycotina</taxon>
        <taxon>Pucciniomycetes</taxon>
        <taxon>Pucciniales</taxon>
        <taxon>Sphaerophragmiaceae</taxon>
        <taxon>Austropuccinia</taxon>
    </lineage>
</organism>
<feature type="region of interest" description="Disordered" evidence="1">
    <location>
        <begin position="143"/>
        <end position="164"/>
    </location>
</feature>
<feature type="compositionally biased region" description="Pro residues" evidence="1">
    <location>
        <begin position="149"/>
        <end position="159"/>
    </location>
</feature>
<name>A0A9Q3JY92_9BASI</name>
<accession>A0A9Q3JY92</accession>
<evidence type="ECO:0000256" key="1">
    <source>
        <dbReference type="SAM" id="MobiDB-lite"/>
    </source>
</evidence>
<dbReference type="EMBL" id="AVOT02085886">
    <property type="protein sequence ID" value="MBW0570251.1"/>
    <property type="molecule type" value="Genomic_DNA"/>
</dbReference>
<keyword evidence="3" id="KW-1185">Reference proteome</keyword>
<feature type="compositionally biased region" description="Polar residues" evidence="1">
    <location>
        <begin position="19"/>
        <end position="34"/>
    </location>
</feature>
<comment type="caution">
    <text evidence="2">The sequence shown here is derived from an EMBL/GenBank/DDBJ whole genome shotgun (WGS) entry which is preliminary data.</text>
</comment>